<evidence type="ECO:0000256" key="1">
    <source>
        <dbReference type="SAM" id="MobiDB-lite"/>
    </source>
</evidence>
<proteinExistence type="predicted"/>
<keyword evidence="3" id="KW-1185">Reference proteome</keyword>
<organism evidence="2 3">
    <name type="scientific">Mucor flavus</name>
    <dbReference type="NCBI Taxonomy" id="439312"/>
    <lineage>
        <taxon>Eukaryota</taxon>
        <taxon>Fungi</taxon>
        <taxon>Fungi incertae sedis</taxon>
        <taxon>Mucoromycota</taxon>
        <taxon>Mucoromycotina</taxon>
        <taxon>Mucoromycetes</taxon>
        <taxon>Mucorales</taxon>
        <taxon>Mucorineae</taxon>
        <taxon>Mucoraceae</taxon>
        <taxon>Mucor</taxon>
    </lineage>
</organism>
<evidence type="ECO:0000313" key="3">
    <source>
        <dbReference type="Proteomes" id="UP001473302"/>
    </source>
</evidence>
<dbReference type="Proteomes" id="UP001473302">
    <property type="component" value="Unassembled WGS sequence"/>
</dbReference>
<gene>
    <name evidence="2" type="ORF">MFLAVUS_005794</name>
</gene>
<comment type="caution">
    <text evidence="2">The sequence shown here is derived from an EMBL/GenBank/DDBJ whole genome shotgun (WGS) entry which is preliminary data.</text>
</comment>
<sequence length="73" mass="8251">MASIENDIASSLEVNTDDNTTESANAEFTVPDIQCPTIQTRYRIGDLDISLPFYTFQMVVKSNFMELNIEENV</sequence>
<evidence type="ECO:0000313" key="2">
    <source>
        <dbReference type="EMBL" id="GAA5812343.1"/>
    </source>
</evidence>
<feature type="region of interest" description="Disordered" evidence="1">
    <location>
        <begin position="1"/>
        <end position="26"/>
    </location>
</feature>
<reference evidence="2 3" key="1">
    <citation type="submission" date="2024-04" db="EMBL/GenBank/DDBJ databases">
        <title>genome sequences of Mucor flavus KT1a and Helicostylum pulchrum KT1b strains isolated from the surface of a dry-aged beef.</title>
        <authorList>
            <person name="Toyotome T."/>
            <person name="Hosono M."/>
            <person name="Torimaru M."/>
            <person name="Fukuda K."/>
            <person name="Mikami N."/>
        </authorList>
    </citation>
    <scope>NUCLEOTIDE SEQUENCE [LARGE SCALE GENOMIC DNA]</scope>
    <source>
        <strain evidence="2 3">KT1a</strain>
    </source>
</reference>
<protein>
    <submittedName>
        <fullName evidence="2">Uncharacterized protein</fullName>
    </submittedName>
</protein>
<dbReference type="EMBL" id="BAABUK010000012">
    <property type="protein sequence ID" value="GAA5812343.1"/>
    <property type="molecule type" value="Genomic_DNA"/>
</dbReference>
<accession>A0ABP9YZS4</accession>
<name>A0ABP9YZS4_9FUNG</name>